<reference evidence="3" key="2">
    <citation type="submission" date="2023-08" db="EMBL/GenBank/DDBJ databases">
        <authorList>
            <person name="Luo J."/>
        </authorList>
    </citation>
    <scope>NUCLEOTIDE SEQUENCE</scope>
    <source>
        <strain evidence="3">DSM 25064</strain>
    </source>
</reference>
<dbReference type="EMBL" id="JAUUUU010000006">
    <property type="protein sequence ID" value="MDP1521265.1"/>
    <property type="molecule type" value="Genomic_DNA"/>
</dbReference>
<keyword evidence="1 3" id="KW-0378">Hydrolase</keyword>
<proteinExistence type="predicted"/>
<dbReference type="SUPFAM" id="SSF53474">
    <property type="entry name" value="alpha/beta-Hydrolases"/>
    <property type="match status" value="1"/>
</dbReference>
<sequence>MPEARINGVSIAYVDEGQGEPLILLHGLGVSRKDWGPQIDFFSQSNRVIAPDFRGHGDSDKPDGPYSVPIHAADVISLMDVLGIPSAHIVGLSMGGMVAFQLAVDAPERLLSMTIVNSGPALPNDTFAARKMLWTRLAAIHLLGMKAYGRKVATTMFPGEGREELIDMLAKQIASNPKKVYLKNLKSLFGWGVLEHLTAIQTPTLMLTGDRDYSPVAVKQAVVSAMQNAKLVVIADSGHGTPIEKPEETNTAIAEFIRGVSPTA</sequence>
<dbReference type="Proteomes" id="UP001178354">
    <property type="component" value="Unassembled WGS sequence"/>
</dbReference>
<dbReference type="GO" id="GO:0016787">
    <property type="term" value="F:hydrolase activity"/>
    <property type="evidence" value="ECO:0007669"/>
    <property type="project" value="UniProtKB-KW"/>
</dbReference>
<protein>
    <submittedName>
        <fullName evidence="3">Alpha/beta hydrolase</fullName>
    </submittedName>
</protein>
<feature type="domain" description="AB hydrolase-1" evidence="2">
    <location>
        <begin position="22"/>
        <end position="250"/>
    </location>
</feature>
<gene>
    <name evidence="3" type="ORF">Q8A57_09815</name>
</gene>
<dbReference type="PANTHER" id="PTHR43798">
    <property type="entry name" value="MONOACYLGLYCEROL LIPASE"/>
    <property type="match status" value="1"/>
</dbReference>
<evidence type="ECO:0000313" key="4">
    <source>
        <dbReference type="Proteomes" id="UP001178354"/>
    </source>
</evidence>
<dbReference type="RefSeq" id="WP_305170929.1">
    <property type="nucleotide sequence ID" value="NZ_JAUUUU010000006.1"/>
</dbReference>
<accession>A0AAW8B488</accession>
<dbReference type="GO" id="GO:0016020">
    <property type="term" value="C:membrane"/>
    <property type="evidence" value="ECO:0007669"/>
    <property type="project" value="TreeGrafter"/>
</dbReference>
<dbReference type="PRINTS" id="PR00111">
    <property type="entry name" value="ABHYDROLASE"/>
</dbReference>
<reference evidence="3" key="1">
    <citation type="journal article" date="2010" name="Int. J. Syst. Evol. Microbiol.">
        <title>Porticoccus litoralis gen. nov., sp. nov., a gammaproteobacterium isolated from the Yellow Sea.</title>
        <authorList>
            <person name="Oh H.M."/>
            <person name="Kim H."/>
            <person name="Kim K.M."/>
            <person name="Min G.S."/>
            <person name="Cho J.C."/>
        </authorList>
    </citation>
    <scope>NUCLEOTIDE SEQUENCE</scope>
    <source>
        <strain evidence="3">DSM 25064</strain>
    </source>
</reference>
<evidence type="ECO:0000256" key="1">
    <source>
        <dbReference type="ARBA" id="ARBA00022801"/>
    </source>
</evidence>
<dbReference type="InterPro" id="IPR050266">
    <property type="entry name" value="AB_hydrolase_sf"/>
</dbReference>
<dbReference type="PANTHER" id="PTHR43798:SF31">
    <property type="entry name" value="AB HYDROLASE SUPERFAMILY PROTEIN YCLE"/>
    <property type="match status" value="1"/>
</dbReference>
<dbReference type="Gene3D" id="3.40.50.1820">
    <property type="entry name" value="alpha/beta hydrolase"/>
    <property type="match status" value="1"/>
</dbReference>
<evidence type="ECO:0000313" key="3">
    <source>
        <dbReference type="EMBL" id="MDP1521265.1"/>
    </source>
</evidence>
<keyword evidence="4" id="KW-1185">Reference proteome</keyword>
<organism evidence="3 4">
    <name type="scientific">Porticoccus litoralis</name>
    <dbReference type="NCBI Taxonomy" id="434086"/>
    <lineage>
        <taxon>Bacteria</taxon>
        <taxon>Pseudomonadati</taxon>
        <taxon>Pseudomonadota</taxon>
        <taxon>Gammaproteobacteria</taxon>
        <taxon>Cellvibrionales</taxon>
        <taxon>Porticoccaceae</taxon>
        <taxon>Porticoccus</taxon>
    </lineage>
</organism>
<evidence type="ECO:0000259" key="2">
    <source>
        <dbReference type="Pfam" id="PF12697"/>
    </source>
</evidence>
<dbReference type="Pfam" id="PF12697">
    <property type="entry name" value="Abhydrolase_6"/>
    <property type="match status" value="1"/>
</dbReference>
<dbReference type="AlphaFoldDB" id="A0AAW8B488"/>
<dbReference type="InterPro" id="IPR000073">
    <property type="entry name" value="AB_hydrolase_1"/>
</dbReference>
<name>A0AAW8B488_9GAMM</name>
<dbReference type="InterPro" id="IPR029058">
    <property type="entry name" value="AB_hydrolase_fold"/>
</dbReference>
<comment type="caution">
    <text evidence="3">The sequence shown here is derived from an EMBL/GenBank/DDBJ whole genome shotgun (WGS) entry which is preliminary data.</text>
</comment>